<evidence type="ECO:0000256" key="4">
    <source>
        <dbReference type="ARBA" id="ARBA00022970"/>
    </source>
</evidence>
<dbReference type="PANTHER" id="PTHR47235">
    <property type="entry name" value="BLR6548 PROTEIN"/>
    <property type="match status" value="1"/>
</dbReference>
<gene>
    <name evidence="7" type="ORF">HLB44_11780</name>
</gene>
<dbReference type="InterPro" id="IPR000709">
    <property type="entry name" value="Leu_Ile_Val-bd"/>
</dbReference>
<evidence type="ECO:0000313" key="7">
    <source>
        <dbReference type="EMBL" id="NRF67665.1"/>
    </source>
</evidence>
<evidence type="ECO:0000256" key="5">
    <source>
        <dbReference type="SAM" id="SignalP"/>
    </source>
</evidence>
<feature type="domain" description="Leucine-binding protein" evidence="6">
    <location>
        <begin position="29"/>
        <end position="359"/>
    </location>
</feature>
<dbReference type="PANTHER" id="PTHR47235:SF1">
    <property type="entry name" value="BLR6548 PROTEIN"/>
    <property type="match status" value="1"/>
</dbReference>
<dbReference type="Pfam" id="PF13458">
    <property type="entry name" value="Peripla_BP_6"/>
    <property type="match status" value="1"/>
</dbReference>
<feature type="chain" id="PRO_5046639789" evidence="5">
    <location>
        <begin position="24"/>
        <end position="375"/>
    </location>
</feature>
<sequence>MKRRDAIAHVGAAAAAFALPAWANAPRIVLGQSAAFSGPATALGEQFRKGAHLLFDRVNARGGVGGRAIELKSLDDGYEPDRCAANTRQLIDSGVFALFGYIGTPTSLAALPLATAAKVPFLAPFTGAEALRSPFNRYALHMRASYFDETAEIVKQLTSVGVKRIGVFYQNDSYGKAGLEGVTRALAPLGHAPAGLGTVERNTVDVDAAVKTILAGRPDAIVQISAYRSCAAFIRAARKAGFGGTFYNVSFVGTLALAKELGTDARGVVVSQVMPFAFTASTPLADEYLAAGKAAEGDTFQPNYSSIEGYVAAKAVVEGLRRAGNTPTPEGLINGLESLREFNLGGFFLDFGPQKHAGSKFVELVILTADGRVRR</sequence>
<dbReference type="PRINTS" id="PR00337">
    <property type="entry name" value="LEUILEVALBP"/>
</dbReference>
<evidence type="ECO:0000256" key="3">
    <source>
        <dbReference type="ARBA" id="ARBA00022729"/>
    </source>
</evidence>
<keyword evidence="2" id="KW-0813">Transport</keyword>
<dbReference type="Proteomes" id="UP000737171">
    <property type="component" value="Unassembled WGS sequence"/>
</dbReference>
<name>A0ABX2EG96_9BURK</name>
<comment type="caution">
    <text evidence="7">The sequence shown here is derived from an EMBL/GenBank/DDBJ whole genome shotgun (WGS) entry which is preliminary data.</text>
</comment>
<keyword evidence="3 5" id="KW-0732">Signal</keyword>
<keyword evidence="4" id="KW-0029">Amino-acid transport</keyword>
<dbReference type="CDD" id="cd06326">
    <property type="entry name" value="PBP1_ABC_ligand_binding-like"/>
    <property type="match status" value="1"/>
</dbReference>
<dbReference type="InterPro" id="IPR028081">
    <property type="entry name" value="Leu-bd"/>
</dbReference>
<comment type="similarity">
    <text evidence="1">Belongs to the leucine-binding protein family.</text>
</comment>
<dbReference type="InterPro" id="IPR028082">
    <property type="entry name" value="Peripla_BP_I"/>
</dbReference>
<evidence type="ECO:0000256" key="2">
    <source>
        <dbReference type="ARBA" id="ARBA00022448"/>
    </source>
</evidence>
<dbReference type="EMBL" id="JABRWJ010000003">
    <property type="protein sequence ID" value="NRF67665.1"/>
    <property type="molecule type" value="Genomic_DNA"/>
</dbReference>
<organism evidence="7 8">
    <name type="scientific">Pseudaquabacterium terrae</name>
    <dbReference type="NCBI Taxonomy" id="2732868"/>
    <lineage>
        <taxon>Bacteria</taxon>
        <taxon>Pseudomonadati</taxon>
        <taxon>Pseudomonadota</taxon>
        <taxon>Betaproteobacteria</taxon>
        <taxon>Burkholderiales</taxon>
        <taxon>Sphaerotilaceae</taxon>
        <taxon>Pseudaquabacterium</taxon>
    </lineage>
</organism>
<reference evidence="7 8" key="1">
    <citation type="submission" date="2020-05" db="EMBL/GenBank/DDBJ databases">
        <title>Aquincola sp. isolate from soil.</title>
        <authorList>
            <person name="Han J."/>
            <person name="Kim D.-U."/>
        </authorList>
    </citation>
    <scope>NUCLEOTIDE SEQUENCE [LARGE SCALE GENOMIC DNA]</scope>
    <source>
        <strain evidence="7 8">S2</strain>
    </source>
</reference>
<keyword evidence="8" id="KW-1185">Reference proteome</keyword>
<feature type="signal peptide" evidence="5">
    <location>
        <begin position="1"/>
        <end position="23"/>
    </location>
</feature>
<evidence type="ECO:0000259" key="6">
    <source>
        <dbReference type="Pfam" id="PF13458"/>
    </source>
</evidence>
<evidence type="ECO:0000313" key="8">
    <source>
        <dbReference type="Proteomes" id="UP000737171"/>
    </source>
</evidence>
<evidence type="ECO:0000256" key="1">
    <source>
        <dbReference type="ARBA" id="ARBA00010062"/>
    </source>
</evidence>
<dbReference type="Gene3D" id="3.40.50.2300">
    <property type="match status" value="2"/>
</dbReference>
<dbReference type="SUPFAM" id="SSF53822">
    <property type="entry name" value="Periplasmic binding protein-like I"/>
    <property type="match status" value="1"/>
</dbReference>
<proteinExistence type="inferred from homology"/>
<accession>A0ABX2EG96</accession>
<protein>
    <submittedName>
        <fullName evidence="7">ABC transporter substrate-binding protein</fullName>
    </submittedName>
</protein>
<dbReference type="RefSeq" id="WP_173122763.1">
    <property type="nucleotide sequence ID" value="NZ_JABRWJ010000003.1"/>
</dbReference>